<protein>
    <recommendedName>
        <fullName evidence="15">Sensory/regulatory protein RpfC</fullName>
        <ecNumber evidence="3">2.7.13.3</ecNumber>
    </recommendedName>
</protein>
<evidence type="ECO:0000256" key="12">
    <source>
        <dbReference type="ARBA" id="ARBA00023012"/>
    </source>
</evidence>
<evidence type="ECO:0000256" key="3">
    <source>
        <dbReference type="ARBA" id="ARBA00012438"/>
    </source>
</evidence>
<dbReference type="SUPFAM" id="SSF47384">
    <property type="entry name" value="Homodimeric domain of signal transducing histidine kinase"/>
    <property type="match status" value="1"/>
</dbReference>
<dbReference type="CDD" id="cd00082">
    <property type="entry name" value="HisKA"/>
    <property type="match status" value="1"/>
</dbReference>
<dbReference type="NCBIfam" id="TIGR00229">
    <property type="entry name" value="sensory_box"/>
    <property type="match status" value="2"/>
</dbReference>
<dbReference type="Proteomes" id="UP000295717">
    <property type="component" value="Unassembled WGS sequence"/>
</dbReference>
<evidence type="ECO:0000259" key="20">
    <source>
        <dbReference type="PROSITE" id="PS50110"/>
    </source>
</evidence>
<evidence type="ECO:0000259" key="19">
    <source>
        <dbReference type="PROSITE" id="PS50109"/>
    </source>
</evidence>
<dbReference type="SMART" id="SM00091">
    <property type="entry name" value="PAS"/>
    <property type="match status" value="2"/>
</dbReference>
<dbReference type="GO" id="GO:0005886">
    <property type="term" value="C:plasma membrane"/>
    <property type="evidence" value="ECO:0007669"/>
    <property type="project" value="UniProtKB-SubCell"/>
</dbReference>
<evidence type="ECO:0000256" key="9">
    <source>
        <dbReference type="ARBA" id="ARBA00022777"/>
    </source>
</evidence>
<evidence type="ECO:0000259" key="23">
    <source>
        <dbReference type="PROSITE" id="PS50894"/>
    </source>
</evidence>
<comment type="caution">
    <text evidence="24">The sequence shown here is derived from an EMBL/GenBank/DDBJ whole genome shotgun (WGS) entry which is preliminary data.</text>
</comment>
<dbReference type="InterPro" id="IPR003661">
    <property type="entry name" value="HisK_dim/P_dom"/>
</dbReference>
<keyword evidence="5 17" id="KW-0597">Phosphoprotein</keyword>
<dbReference type="InterPro" id="IPR036890">
    <property type="entry name" value="HATPase_C_sf"/>
</dbReference>
<dbReference type="InterPro" id="IPR035965">
    <property type="entry name" value="PAS-like_dom_sf"/>
</dbReference>
<dbReference type="InterPro" id="IPR001789">
    <property type="entry name" value="Sig_transdc_resp-reg_receiver"/>
</dbReference>
<evidence type="ECO:0000256" key="2">
    <source>
        <dbReference type="ARBA" id="ARBA00004651"/>
    </source>
</evidence>
<dbReference type="SUPFAM" id="SSF47226">
    <property type="entry name" value="Histidine-containing phosphotransfer domain, HPT domain"/>
    <property type="match status" value="1"/>
</dbReference>
<evidence type="ECO:0000256" key="15">
    <source>
        <dbReference type="ARBA" id="ARBA00068150"/>
    </source>
</evidence>
<dbReference type="PROSITE" id="PS50112">
    <property type="entry name" value="PAS"/>
    <property type="match status" value="2"/>
</dbReference>
<sequence>MAMIHDSERRPRPRASSAILTVVLVYAIFAGLWILLSDKALSWLVSAPAEAALINTLKGWLFVAVTSVLLYGLMRRWLDPTARTAAAETRLPDPSFRTMLLPLSLLAVAIVILTVSGIALDFQRLKASETDRLKTIAEFKTRQIADWFEDRLNHARFLRASHFADAFDAHWFADGQSVADIALLNRLKVFLRYNGFQGALLLNTQGAPLWSADGRAMTADVRLAAAVRQAVIRQEVIQHGPYRDDSGRILLDFLVPLSTASDGVPEAVIALHTDLTKDLYPEIEIWPVPTESGETLLFRRDGDQVLFLNELRHQSDTALTLHLPLTSSRLLSARFLRDPAQLGQILEGVDYRGEPVVGVALAVPGTDWFLLVKQDRAELYAVTFYNGIWIGLAGLLALFMAVSGAFLLRQRQQLALAAALHQSQSERLNALNLLGAIADGSSDAIFAKDRAGRYLLFNRAAVRLVGQPVEAVLGRVDDQLFPPDDARLIRSNDRQVMLAQENLTFREPLTTQDGEERLFLALKGPLYDTDGQVMGMFGISRDITETERANEELAQYRQHLEELVAARTAELRQKTRSLRALIDNIPHLIWMKDVEGRFVAVNRSLAEAVGCHFADLVGRTDFELWPNELAECFRADDLDVMATGKQKTVEGGVLAQHPEILYETFKAPILDADGSVLGTVGFSRDISAEKETERVRDLARQAAEAASLAKSAFLANMSHEIRTPMNAIVGLTYLLQQSGVTPEQAIRLGKIESAAHHLLSIVNDILDLSKIEAGRLELEQTDFSLTAILDYVYSLIADQARSKGLTLEVDTDAVPLWLRGDPTRLRQALLNYAGNAVKFTERGTISLRARLLEEVGDRLLVRFEVSDTGIGIAADELPRLFAAFGQADVSTTRRHGGTGLGLAITRRLAQLMDGDVGVESVQGQGSTFWFTARLTPGRGVMPVSTATPAHHAEADLRRRCAGARLLLAEDNAVNREVALELLHAVSLNVDIAENGREAVARVAAGAYDLVLMDVQMPEMDGLEAARAIRAQPEQAAVPILAMTANAFEEDRRLCLEAGMNDFVAKPVEPETLYTVLLKWLPATGEARASASPVEPPDNLIAYPWLAAVPGLDGLRGLAAVRGQRAIYLRLLRLFAQTHGGDIARLRERLATGDELGAVRVAHGLKGASATLGADRLATLVARLEVTLGRRPDQGVIEPLIEEVRHELERLVAAILALPDVHEWTQSDTPPHALSHLHQVLDELDALLAEDNVQAVQFVRDSDDLLRGILGDAFQTLMQAIERFDFDAARVTLNAARARLGDEAGDKE</sequence>
<dbReference type="PROSITE" id="PS50110">
    <property type="entry name" value="RESPONSE_REGULATORY"/>
    <property type="match status" value="1"/>
</dbReference>
<keyword evidence="4" id="KW-1003">Cell membrane</keyword>
<evidence type="ECO:0000259" key="22">
    <source>
        <dbReference type="PROSITE" id="PS50113"/>
    </source>
</evidence>
<keyword evidence="8" id="KW-0547">Nucleotide-binding</keyword>
<feature type="domain" description="PAC" evidence="22">
    <location>
        <begin position="647"/>
        <end position="698"/>
    </location>
</feature>
<evidence type="ECO:0000256" key="4">
    <source>
        <dbReference type="ARBA" id="ARBA00022475"/>
    </source>
</evidence>
<evidence type="ECO:0000256" key="18">
    <source>
        <dbReference type="SAM" id="Phobius"/>
    </source>
</evidence>
<dbReference type="CDD" id="cd00130">
    <property type="entry name" value="PAS"/>
    <property type="match status" value="2"/>
</dbReference>
<dbReference type="InterPro" id="IPR036641">
    <property type="entry name" value="HPT_dom_sf"/>
</dbReference>
<keyword evidence="25" id="KW-1185">Reference proteome</keyword>
<feature type="transmembrane region" description="Helical" evidence="18">
    <location>
        <begin position="99"/>
        <end position="120"/>
    </location>
</feature>
<dbReference type="PROSITE" id="PS50109">
    <property type="entry name" value="HIS_KIN"/>
    <property type="match status" value="1"/>
</dbReference>
<evidence type="ECO:0000256" key="11">
    <source>
        <dbReference type="ARBA" id="ARBA00022989"/>
    </source>
</evidence>
<feature type="domain" description="PAS" evidence="21">
    <location>
        <begin position="430"/>
        <end position="500"/>
    </location>
</feature>
<feature type="domain" description="PAS" evidence="21">
    <location>
        <begin position="574"/>
        <end position="652"/>
    </location>
</feature>
<feature type="domain" description="HPt" evidence="23">
    <location>
        <begin position="1123"/>
        <end position="1217"/>
    </location>
</feature>
<evidence type="ECO:0000256" key="10">
    <source>
        <dbReference type="ARBA" id="ARBA00022840"/>
    </source>
</evidence>
<dbReference type="PANTHER" id="PTHR45339:SF1">
    <property type="entry name" value="HYBRID SIGNAL TRANSDUCTION HISTIDINE KINASE J"/>
    <property type="match status" value="1"/>
</dbReference>
<evidence type="ECO:0000256" key="14">
    <source>
        <dbReference type="ARBA" id="ARBA00064003"/>
    </source>
</evidence>
<organism evidence="24 25">
    <name type="scientific">Thiobaca trueperi</name>
    <dbReference type="NCBI Taxonomy" id="127458"/>
    <lineage>
        <taxon>Bacteria</taxon>
        <taxon>Pseudomonadati</taxon>
        <taxon>Pseudomonadota</taxon>
        <taxon>Gammaproteobacteria</taxon>
        <taxon>Chromatiales</taxon>
        <taxon>Chromatiaceae</taxon>
        <taxon>Thiobaca</taxon>
    </lineage>
</organism>
<dbReference type="Pfam" id="PF00512">
    <property type="entry name" value="HisKA"/>
    <property type="match status" value="1"/>
</dbReference>
<dbReference type="PROSITE" id="PS50894">
    <property type="entry name" value="HPT"/>
    <property type="match status" value="1"/>
</dbReference>
<dbReference type="InterPro" id="IPR000700">
    <property type="entry name" value="PAS-assoc_C"/>
</dbReference>
<dbReference type="CDD" id="cd17546">
    <property type="entry name" value="REC_hyHK_CKI1_RcsC-like"/>
    <property type="match status" value="1"/>
</dbReference>
<gene>
    <name evidence="24" type="ORF">EDC35_10295</name>
</gene>
<keyword evidence="6" id="KW-0808">Transferase</keyword>
<dbReference type="OrthoDB" id="9810730at2"/>
<dbReference type="InterPro" id="IPR008207">
    <property type="entry name" value="Sig_transdc_His_kin_Hpt_dom"/>
</dbReference>
<comment type="catalytic activity">
    <reaction evidence="1">
        <text>ATP + protein L-histidine = ADP + protein N-phospho-L-histidine.</text>
        <dbReference type="EC" id="2.7.13.3"/>
    </reaction>
</comment>
<dbReference type="InterPro" id="IPR005467">
    <property type="entry name" value="His_kinase_dom"/>
</dbReference>
<dbReference type="SUPFAM" id="SSF55874">
    <property type="entry name" value="ATPase domain of HSP90 chaperone/DNA topoisomerase II/histidine kinase"/>
    <property type="match status" value="1"/>
</dbReference>
<dbReference type="PROSITE" id="PS50113">
    <property type="entry name" value="PAC"/>
    <property type="match status" value="2"/>
</dbReference>
<evidence type="ECO:0000256" key="16">
    <source>
        <dbReference type="PROSITE-ProRule" id="PRU00110"/>
    </source>
</evidence>
<feature type="modified residue" description="Phosphohistidine" evidence="16">
    <location>
        <position position="1162"/>
    </location>
</feature>
<evidence type="ECO:0000256" key="13">
    <source>
        <dbReference type="ARBA" id="ARBA00023136"/>
    </source>
</evidence>
<keyword evidence="9" id="KW-0418">Kinase</keyword>
<keyword evidence="12" id="KW-0902">Two-component regulatory system</keyword>
<evidence type="ECO:0000256" key="1">
    <source>
        <dbReference type="ARBA" id="ARBA00000085"/>
    </source>
</evidence>
<feature type="transmembrane region" description="Helical" evidence="18">
    <location>
        <begin position="57"/>
        <end position="78"/>
    </location>
</feature>
<dbReference type="InterPro" id="IPR036097">
    <property type="entry name" value="HisK_dim/P_sf"/>
</dbReference>
<dbReference type="Gene3D" id="3.30.565.10">
    <property type="entry name" value="Histidine kinase-like ATPase, C-terminal domain"/>
    <property type="match status" value="1"/>
</dbReference>
<comment type="subcellular location">
    <subcellularLocation>
        <location evidence="2">Cell membrane</location>
        <topology evidence="2">Multi-pass membrane protein</topology>
    </subcellularLocation>
</comment>
<dbReference type="CDD" id="cd00088">
    <property type="entry name" value="HPT"/>
    <property type="match status" value="1"/>
</dbReference>
<evidence type="ECO:0000313" key="24">
    <source>
        <dbReference type="EMBL" id="TCT22764.1"/>
    </source>
</evidence>
<dbReference type="SMART" id="SM00073">
    <property type="entry name" value="HPT"/>
    <property type="match status" value="1"/>
</dbReference>
<dbReference type="SMART" id="SM00448">
    <property type="entry name" value="REC"/>
    <property type="match status" value="1"/>
</dbReference>
<proteinExistence type="predicted"/>
<evidence type="ECO:0000256" key="7">
    <source>
        <dbReference type="ARBA" id="ARBA00022692"/>
    </source>
</evidence>
<dbReference type="Gene3D" id="1.20.120.160">
    <property type="entry name" value="HPT domain"/>
    <property type="match status" value="1"/>
</dbReference>
<feature type="domain" description="PAC" evidence="22">
    <location>
        <begin position="503"/>
        <end position="555"/>
    </location>
</feature>
<feature type="transmembrane region" description="Helical" evidence="18">
    <location>
        <begin position="388"/>
        <end position="408"/>
    </location>
</feature>
<dbReference type="InterPro" id="IPR013656">
    <property type="entry name" value="PAS_4"/>
</dbReference>
<dbReference type="EC" id="2.7.13.3" evidence="3"/>
<dbReference type="InterPro" id="IPR004358">
    <property type="entry name" value="Sig_transdc_His_kin-like_C"/>
</dbReference>
<feature type="modified residue" description="4-aspartylphosphate" evidence="17">
    <location>
        <position position="1013"/>
    </location>
</feature>
<evidence type="ECO:0000256" key="5">
    <source>
        <dbReference type="ARBA" id="ARBA00022553"/>
    </source>
</evidence>
<evidence type="ECO:0000313" key="25">
    <source>
        <dbReference type="Proteomes" id="UP000295717"/>
    </source>
</evidence>
<evidence type="ECO:0000256" key="8">
    <source>
        <dbReference type="ARBA" id="ARBA00022741"/>
    </source>
</evidence>
<keyword evidence="10" id="KW-0067">ATP-binding</keyword>
<dbReference type="PRINTS" id="PR00344">
    <property type="entry name" value="BCTRLSENSOR"/>
</dbReference>
<keyword evidence="11 18" id="KW-1133">Transmembrane helix</keyword>
<dbReference type="GO" id="GO:0000155">
    <property type="term" value="F:phosphorelay sensor kinase activity"/>
    <property type="evidence" value="ECO:0007669"/>
    <property type="project" value="InterPro"/>
</dbReference>
<reference evidence="24 25" key="1">
    <citation type="submission" date="2019-03" db="EMBL/GenBank/DDBJ databases">
        <title>Genomic Encyclopedia of Type Strains, Phase IV (KMG-IV): sequencing the most valuable type-strain genomes for metagenomic binning, comparative biology and taxonomic classification.</title>
        <authorList>
            <person name="Goeker M."/>
        </authorList>
    </citation>
    <scope>NUCLEOTIDE SEQUENCE [LARGE SCALE GENOMIC DNA]</scope>
    <source>
        <strain evidence="24 25">DSM 13587</strain>
    </source>
</reference>
<dbReference type="Pfam" id="PF08448">
    <property type="entry name" value="PAS_4"/>
    <property type="match status" value="2"/>
</dbReference>
<dbReference type="GO" id="GO:0005524">
    <property type="term" value="F:ATP binding"/>
    <property type="evidence" value="ECO:0007669"/>
    <property type="project" value="UniProtKB-KW"/>
</dbReference>
<dbReference type="Gene3D" id="3.40.50.2300">
    <property type="match status" value="1"/>
</dbReference>
<keyword evidence="13 18" id="KW-0472">Membrane</keyword>
<dbReference type="InterPro" id="IPR000014">
    <property type="entry name" value="PAS"/>
</dbReference>
<dbReference type="SMART" id="SM00388">
    <property type="entry name" value="HisKA"/>
    <property type="match status" value="1"/>
</dbReference>
<dbReference type="Gene3D" id="3.30.450.20">
    <property type="entry name" value="PAS domain"/>
    <property type="match status" value="2"/>
</dbReference>
<feature type="domain" description="Response regulatory" evidence="20">
    <location>
        <begin position="964"/>
        <end position="1080"/>
    </location>
</feature>
<feature type="domain" description="Histidine kinase" evidence="19">
    <location>
        <begin position="716"/>
        <end position="936"/>
    </location>
</feature>
<dbReference type="Pfam" id="PF01627">
    <property type="entry name" value="Hpt"/>
    <property type="match status" value="1"/>
</dbReference>
<dbReference type="Gene3D" id="1.10.287.130">
    <property type="match status" value="1"/>
</dbReference>
<dbReference type="PANTHER" id="PTHR45339">
    <property type="entry name" value="HYBRID SIGNAL TRANSDUCTION HISTIDINE KINASE J"/>
    <property type="match status" value="1"/>
</dbReference>
<dbReference type="InterPro" id="IPR003594">
    <property type="entry name" value="HATPase_dom"/>
</dbReference>
<keyword evidence="7 18" id="KW-0812">Transmembrane</keyword>
<accession>A0A4R3N219</accession>
<comment type="subunit">
    <text evidence="14">At low DSF concentrations, interacts with RpfF.</text>
</comment>
<dbReference type="FunFam" id="3.30.565.10:FF:000010">
    <property type="entry name" value="Sensor histidine kinase RcsC"/>
    <property type="match status" value="1"/>
</dbReference>
<dbReference type="Pfam" id="PF02518">
    <property type="entry name" value="HATPase_c"/>
    <property type="match status" value="1"/>
</dbReference>
<feature type="transmembrane region" description="Helical" evidence="18">
    <location>
        <begin position="18"/>
        <end position="37"/>
    </location>
</feature>
<evidence type="ECO:0000256" key="6">
    <source>
        <dbReference type="ARBA" id="ARBA00022679"/>
    </source>
</evidence>
<dbReference type="Pfam" id="PF00072">
    <property type="entry name" value="Response_reg"/>
    <property type="match status" value="1"/>
</dbReference>
<evidence type="ECO:0000256" key="17">
    <source>
        <dbReference type="PROSITE-ProRule" id="PRU00169"/>
    </source>
</evidence>
<dbReference type="FunFam" id="1.10.287.130:FF:000002">
    <property type="entry name" value="Two-component osmosensing histidine kinase"/>
    <property type="match status" value="1"/>
</dbReference>
<dbReference type="SUPFAM" id="SSF55785">
    <property type="entry name" value="PYP-like sensor domain (PAS domain)"/>
    <property type="match status" value="2"/>
</dbReference>
<name>A0A4R3N219_9GAMM</name>
<evidence type="ECO:0000259" key="21">
    <source>
        <dbReference type="PROSITE" id="PS50112"/>
    </source>
</evidence>
<dbReference type="InterPro" id="IPR011006">
    <property type="entry name" value="CheY-like_superfamily"/>
</dbReference>
<dbReference type="EMBL" id="SMAO01000002">
    <property type="protein sequence ID" value="TCT22764.1"/>
    <property type="molecule type" value="Genomic_DNA"/>
</dbReference>
<dbReference type="SMART" id="SM00387">
    <property type="entry name" value="HATPase_c"/>
    <property type="match status" value="1"/>
</dbReference>
<dbReference type="CDD" id="cd16922">
    <property type="entry name" value="HATPase_EvgS-ArcB-TorS-like"/>
    <property type="match status" value="1"/>
</dbReference>
<dbReference type="SUPFAM" id="SSF52172">
    <property type="entry name" value="CheY-like"/>
    <property type="match status" value="1"/>
</dbReference>